<dbReference type="AlphaFoldDB" id="A0A4S4KPT7"/>
<dbReference type="InterPro" id="IPR015422">
    <property type="entry name" value="PyrdxlP-dep_Trfase_small"/>
</dbReference>
<evidence type="ECO:0000313" key="1">
    <source>
        <dbReference type="EMBL" id="THH00344.1"/>
    </source>
</evidence>
<comment type="caution">
    <text evidence="1">The sequence shown here is derived from an EMBL/GenBank/DDBJ whole genome shotgun (WGS) entry which is preliminary data.</text>
</comment>
<evidence type="ECO:0000313" key="2">
    <source>
        <dbReference type="Proteomes" id="UP000309038"/>
    </source>
</evidence>
<protein>
    <submittedName>
        <fullName evidence="1">Uncharacterized protein</fullName>
    </submittedName>
</protein>
<gene>
    <name evidence="1" type="ORF">EW026_g2173</name>
</gene>
<proteinExistence type="predicted"/>
<dbReference type="EMBL" id="SGPJ01000053">
    <property type="protein sequence ID" value="THH00344.1"/>
    <property type="molecule type" value="Genomic_DNA"/>
</dbReference>
<sequence length="47" mass="5180">MRSSLTVADLNLAVLNAQYAVRGEHAIKAEDLRNKLELGQQQACSRP</sequence>
<organism evidence="1 2">
    <name type="scientific">Hermanssonia centrifuga</name>
    <dbReference type="NCBI Taxonomy" id="98765"/>
    <lineage>
        <taxon>Eukaryota</taxon>
        <taxon>Fungi</taxon>
        <taxon>Dikarya</taxon>
        <taxon>Basidiomycota</taxon>
        <taxon>Agaricomycotina</taxon>
        <taxon>Agaricomycetes</taxon>
        <taxon>Polyporales</taxon>
        <taxon>Meruliaceae</taxon>
        <taxon>Hermanssonia</taxon>
    </lineage>
</organism>
<name>A0A4S4KPT7_9APHY</name>
<reference evidence="1 2" key="1">
    <citation type="submission" date="2019-02" db="EMBL/GenBank/DDBJ databases">
        <title>Genome sequencing of the rare red list fungi Phlebia centrifuga.</title>
        <authorList>
            <person name="Buettner E."/>
            <person name="Kellner H."/>
        </authorList>
    </citation>
    <scope>NUCLEOTIDE SEQUENCE [LARGE SCALE GENOMIC DNA]</scope>
    <source>
        <strain evidence="1 2">DSM 108282</strain>
    </source>
</reference>
<dbReference type="Gene3D" id="3.90.1150.10">
    <property type="entry name" value="Aspartate Aminotransferase, domain 1"/>
    <property type="match status" value="1"/>
</dbReference>
<dbReference type="Proteomes" id="UP000309038">
    <property type="component" value="Unassembled WGS sequence"/>
</dbReference>
<accession>A0A4S4KPT7</accession>
<keyword evidence="2" id="KW-1185">Reference proteome</keyword>